<evidence type="ECO:0000313" key="2">
    <source>
        <dbReference type="Proteomes" id="UP001597568"/>
    </source>
</evidence>
<organism evidence="1 2">
    <name type="scientific">Kurthia populi</name>
    <dbReference type="NCBI Taxonomy" id="1562132"/>
    <lineage>
        <taxon>Bacteria</taxon>
        <taxon>Bacillati</taxon>
        <taxon>Bacillota</taxon>
        <taxon>Bacilli</taxon>
        <taxon>Bacillales</taxon>
        <taxon>Caryophanaceae</taxon>
        <taxon>Kurthia</taxon>
    </lineage>
</organism>
<keyword evidence="2" id="KW-1185">Reference proteome</keyword>
<accession>A0ABW5Y3E4</accession>
<proteinExistence type="predicted"/>
<dbReference type="RefSeq" id="WP_380148466.1">
    <property type="nucleotide sequence ID" value="NZ_JBHUOR010000129.1"/>
</dbReference>
<comment type="caution">
    <text evidence="1">The sequence shown here is derived from an EMBL/GenBank/DDBJ whole genome shotgun (WGS) entry which is preliminary data.</text>
</comment>
<gene>
    <name evidence="1" type="ORF">ACFSY7_15225</name>
</gene>
<dbReference type="Proteomes" id="UP001597568">
    <property type="component" value="Unassembled WGS sequence"/>
</dbReference>
<name>A0ABW5Y3E4_9BACL</name>
<reference evidence="2" key="1">
    <citation type="journal article" date="2019" name="Int. J. Syst. Evol. Microbiol.">
        <title>The Global Catalogue of Microorganisms (GCM) 10K type strain sequencing project: providing services to taxonomists for standard genome sequencing and annotation.</title>
        <authorList>
            <consortium name="The Broad Institute Genomics Platform"/>
            <consortium name="The Broad Institute Genome Sequencing Center for Infectious Disease"/>
            <person name="Wu L."/>
            <person name="Ma J."/>
        </authorList>
    </citation>
    <scope>NUCLEOTIDE SEQUENCE [LARGE SCALE GENOMIC DNA]</scope>
    <source>
        <strain evidence="2">KCTC 33522</strain>
    </source>
</reference>
<protein>
    <submittedName>
        <fullName evidence="1">Uncharacterized protein</fullName>
    </submittedName>
</protein>
<sequence>MELSKVQKHQMLILLVSTIITAADDDETKLKYLTKEQCLKVLLSIDNATSNVSKEELESSFQSLVDYLYNDLMCDDEPLIKAEGSE</sequence>
<dbReference type="EMBL" id="JBHUOR010000129">
    <property type="protein sequence ID" value="MFD2869843.1"/>
    <property type="molecule type" value="Genomic_DNA"/>
</dbReference>
<evidence type="ECO:0000313" key="1">
    <source>
        <dbReference type="EMBL" id="MFD2869843.1"/>
    </source>
</evidence>